<feature type="domain" description="Putative sensor" evidence="2">
    <location>
        <begin position="39"/>
        <end position="234"/>
    </location>
</feature>
<feature type="transmembrane region" description="Helical" evidence="1">
    <location>
        <begin position="129"/>
        <end position="153"/>
    </location>
</feature>
<feature type="transmembrane region" description="Helical" evidence="1">
    <location>
        <begin position="27"/>
        <end position="51"/>
    </location>
</feature>
<dbReference type="InterPro" id="IPR025828">
    <property type="entry name" value="Put_sensor_dom"/>
</dbReference>
<reference evidence="3 4" key="1">
    <citation type="submission" date="2020-02" db="EMBL/GenBank/DDBJ databases">
        <title>Acidophilic actinobacteria isolated from forest soil.</title>
        <authorList>
            <person name="Golinska P."/>
        </authorList>
    </citation>
    <scope>NUCLEOTIDE SEQUENCE [LARGE SCALE GENOMIC DNA]</scope>
    <source>
        <strain evidence="3 4">NL8</strain>
    </source>
</reference>
<keyword evidence="1" id="KW-1133">Transmembrane helix</keyword>
<accession>A0ABS5L1K7</accession>
<keyword evidence="1" id="KW-0472">Membrane</keyword>
<evidence type="ECO:0000313" key="4">
    <source>
        <dbReference type="Proteomes" id="UP000730482"/>
    </source>
</evidence>
<dbReference type="RefSeq" id="WP_212017312.1">
    <property type="nucleotide sequence ID" value="NZ_JAAFYZ010000169.1"/>
</dbReference>
<evidence type="ECO:0000259" key="2">
    <source>
        <dbReference type="Pfam" id="PF13796"/>
    </source>
</evidence>
<feature type="transmembrane region" description="Helical" evidence="1">
    <location>
        <begin position="193"/>
        <end position="217"/>
    </location>
</feature>
<keyword evidence="1" id="KW-0812">Transmembrane</keyword>
<evidence type="ECO:0000313" key="3">
    <source>
        <dbReference type="EMBL" id="MBS2552074.1"/>
    </source>
</evidence>
<sequence length="261" mass="28766">MNTEEMASLYGTPIWTRLRMHRNPVRMLFSGGVWASAWYLFSSIVIGLALFCIVTSITITSAALVIIWAGLPLLIGTGYFIRGCVVLERGRARAVVPEGLPPLPPMETAEGFFPTLKAVWRDRITKRGLAHFTLLALPLFLLDTIVWVIWVAFLAGVTVPVWYRYIPRGFNGQHWHGLEYGYFPNGPHGKDSIGFWIGSDLSATVAAVAALVLLLAWNYVLVATARLHADTTRSVIAARDPLASARRVLETPGPLNTATHT</sequence>
<name>A0ABS5L1K7_9ACTN</name>
<organism evidence="3 4">
    <name type="scientific">Catenulispora pinistramenti</name>
    <dbReference type="NCBI Taxonomy" id="2705254"/>
    <lineage>
        <taxon>Bacteria</taxon>
        <taxon>Bacillati</taxon>
        <taxon>Actinomycetota</taxon>
        <taxon>Actinomycetes</taxon>
        <taxon>Catenulisporales</taxon>
        <taxon>Catenulisporaceae</taxon>
        <taxon>Catenulispora</taxon>
    </lineage>
</organism>
<gene>
    <name evidence="3" type="ORF">KGQ19_34945</name>
</gene>
<proteinExistence type="predicted"/>
<dbReference type="Pfam" id="PF13796">
    <property type="entry name" value="Sensor"/>
    <property type="match status" value="1"/>
</dbReference>
<evidence type="ECO:0000256" key="1">
    <source>
        <dbReference type="SAM" id="Phobius"/>
    </source>
</evidence>
<comment type="caution">
    <text evidence="3">The sequence shown here is derived from an EMBL/GenBank/DDBJ whole genome shotgun (WGS) entry which is preliminary data.</text>
</comment>
<dbReference type="Proteomes" id="UP000730482">
    <property type="component" value="Unassembled WGS sequence"/>
</dbReference>
<protein>
    <submittedName>
        <fullName evidence="3">Sensor domain-containing protein</fullName>
    </submittedName>
</protein>
<feature type="transmembrane region" description="Helical" evidence="1">
    <location>
        <begin position="57"/>
        <end position="81"/>
    </location>
</feature>
<dbReference type="EMBL" id="JAAFYZ010000169">
    <property type="protein sequence ID" value="MBS2552074.1"/>
    <property type="molecule type" value="Genomic_DNA"/>
</dbReference>
<keyword evidence="4" id="KW-1185">Reference proteome</keyword>